<dbReference type="AlphaFoldDB" id="E4ZJ50"/>
<dbReference type="EMBL" id="FP929072">
    <property type="protein sequence ID" value="CBX91481.1"/>
    <property type="molecule type" value="Genomic_DNA"/>
</dbReference>
<proteinExistence type="predicted"/>
<name>E4ZJ50_LEPMJ</name>
<keyword evidence="2" id="KW-1185">Reference proteome</keyword>
<evidence type="ECO:0000313" key="2">
    <source>
        <dbReference type="Proteomes" id="UP000002668"/>
    </source>
</evidence>
<organism evidence="2">
    <name type="scientific">Leptosphaeria maculans (strain JN3 / isolate v23.1.3 / race Av1-4-5-6-7-8)</name>
    <name type="common">Blackleg fungus</name>
    <name type="synonym">Phoma lingam</name>
    <dbReference type="NCBI Taxonomy" id="985895"/>
    <lineage>
        <taxon>Eukaryota</taxon>
        <taxon>Fungi</taxon>
        <taxon>Dikarya</taxon>
        <taxon>Ascomycota</taxon>
        <taxon>Pezizomycotina</taxon>
        <taxon>Dothideomycetes</taxon>
        <taxon>Pleosporomycetidae</taxon>
        <taxon>Pleosporales</taxon>
        <taxon>Pleosporineae</taxon>
        <taxon>Leptosphaeriaceae</taxon>
        <taxon>Plenodomus</taxon>
        <taxon>Plenodomus lingam/Leptosphaeria maculans species complex</taxon>
    </lineage>
</organism>
<dbReference type="Proteomes" id="UP000002668">
    <property type="component" value="Genome"/>
</dbReference>
<protein>
    <submittedName>
        <fullName evidence="1">Predicted protein</fullName>
    </submittedName>
</protein>
<dbReference type="HOGENOM" id="CLU_1845456_0_0_1"/>
<dbReference type="VEuPathDB" id="FungiDB:LEMA_P069890.1"/>
<accession>E4ZJ50</accession>
<evidence type="ECO:0000313" key="1">
    <source>
        <dbReference type="EMBL" id="CBX91481.1"/>
    </source>
</evidence>
<sequence>MLVFRYTTTSQYPIVSPTLQTAPPLLHNRQRPGGMETLGCGCFLGHFLTADLRRAGTCGKDPAMTIGTDWPPSSTLRSLMYQLGHKMYPYILPGALSHCADAAQPPCDLKGGVIILWSQVRAFEEVEPDGLPAFDGKAR</sequence>
<dbReference type="InParanoid" id="E4ZJ50"/>
<reference evidence="2" key="1">
    <citation type="journal article" date="2011" name="Nat. Commun.">
        <title>Effector diversification within compartments of the Leptosphaeria maculans genome affected by Repeat-Induced Point mutations.</title>
        <authorList>
            <person name="Rouxel T."/>
            <person name="Grandaubert J."/>
            <person name="Hane J.K."/>
            <person name="Hoede C."/>
            <person name="van de Wouw A.P."/>
            <person name="Couloux A."/>
            <person name="Dominguez V."/>
            <person name="Anthouard V."/>
            <person name="Bally P."/>
            <person name="Bourras S."/>
            <person name="Cozijnsen A.J."/>
            <person name="Ciuffetti L.M."/>
            <person name="Degrave A."/>
            <person name="Dilmaghani A."/>
            <person name="Duret L."/>
            <person name="Fudal I."/>
            <person name="Goodwin S.B."/>
            <person name="Gout L."/>
            <person name="Glaser N."/>
            <person name="Linglin J."/>
            <person name="Kema G.H.J."/>
            <person name="Lapalu N."/>
            <person name="Lawrence C.B."/>
            <person name="May K."/>
            <person name="Meyer M."/>
            <person name="Ollivier B."/>
            <person name="Poulain J."/>
            <person name="Schoch C.L."/>
            <person name="Simon A."/>
            <person name="Spatafora J.W."/>
            <person name="Stachowiak A."/>
            <person name="Turgeon B.G."/>
            <person name="Tyler B.M."/>
            <person name="Vincent D."/>
            <person name="Weissenbach J."/>
            <person name="Amselem J."/>
            <person name="Quesneville H."/>
            <person name="Oliver R.P."/>
            <person name="Wincker P."/>
            <person name="Balesdent M.-H."/>
            <person name="Howlett B.J."/>
        </authorList>
    </citation>
    <scope>NUCLEOTIDE SEQUENCE [LARGE SCALE GENOMIC DNA]</scope>
    <source>
        <strain evidence="2">JN3 / isolate v23.1.3 / race Av1-4-5-6-7-8</strain>
    </source>
</reference>
<gene>
    <name evidence="1" type="ORF">LEMA_P069890.1</name>
</gene>